<dbReference type="AlphaFoldDB" id="A0A6L3ZH90"/>
<keyword evidence="1" id="KW-0812">Transmembrane</keyword>
<evidence type="ECO:0000256" key="1">
    <source>
        <dbReference type="SAM" id="Phobius"/>
    </source>
</evidence>
<dbReference type="GO" id="GO:0016740">
    <property type="term" value="F:transferase activity"/>
    <property type="evidence" value="ECO:0007669"/>
    <property type="project" value="UniProtKB-KW"/>
</dbReference>
<dbReference type="InterPro" id="IPR001173">
    <property type="entry name" value="Glyco_trans_2-like"/>
</dbReference>
<name>A0A6L3ZH90_9FLAO</name>
<keyword evidence="3" id="KW-0808">Transferase</keyword>
<gene>
    <name evidence="3" type="ORF">F8C82_00935</name>
</gene>
<dbReference type="PANTHER" id="PTHR43685:SF2">
    <property type="entry name" value="GLYCOSYLTRANSFERASE 2-LIKE DOMAIN-CONTAINING PROTEIN"/>
    <property type="match status" value="1"/>
</dbReference>
<evidence type="ECO:0000313" key="4">
    <source>
        <dbReference type="Proteomes" id="UP000484164"/>
    </source>
</evidence>
<keyword evidence="1" id="KW-1133">Transmembrane helix</keyword>
<dbReference type="OrthoDB" id="9800276at2"/>
<dbReference type="InterPro" id="IPR050834">
    <property type="entry name" value="Glycosyltransf_2"/>
</dbReference>
<dbReference type="SUPFAM" id="SSF53448">
    <property type="entry name" value="Nucleotide-diphospho-sugar transferases"/>
    <property type="match status" value="1"/>
</dbReference>
<keyword evidence="1" id="KW-0472">Membrane</keyword>
<accession>A0A6L3ZH90</accession>
<evidence type="ECO:0000313" key="3">
    <source>
        <dbReference type="EMBL" id="KAB2816989.1"/>
    </source>
</evidence>
<dbReference type="EMBL" id="WBVQ01000001">
    <property type="protein sequence ID" value="KAB2816989.1"/>
    <property type="molecule type" value="Genomic_DNA"/>
</dbReference>
<feature type="transmembrane region" description="Helical" evidence="1">
    <location>
        <begin position="6"/>
        <end position="26"/>
    </location>
</feature>
<keyword evidence="4" id="KW-1185">Reference proteome</keyword>
<sequence>MNTPELLFSVFIGIAAVQLLYWLLIFPRFSFKKPHETQRADLLPPVSVIVVGRNEAENFKKYLPTILHQDYPNFEVIAVNDMSSDDSIDVLEEMQKEHDHLRIVRVPENDHFWHGKKYGLALGIKAAQNEHLLLTDADCYPSSPDWIREMISGFMGGKEIVLGYGDVIKTKGVVNALSRFETVQTALQYFAWNFWGMPYMGVGRNLAYRKSLWFEQNGFIKHIHVPSGDDDLFVNSAAKRGKVGVVAKDTAHTLTESKETWKEWITQKRRHFSTSTLYKPHHKFVLATFAASIFWFWFFFAMALPFVDEFHMYIMLGVVGLRTIAQWVVGFTTSRFLGNADLVLLWPVYEMIWVLTGGYLLILNKVLGTSKKWK</sequence>
<feature type="transmembrane region" description="Helical" evidence="1">
    <location>
        <begin position="310"/>
        <end position="330"/>
    </location>
</feature>
<dbReference type="Proteomes" id="UP000484164">
    <property type="component" value="Unassembled WGS sequence"/>
</dbReference>
<dbReference type="PANTHER" id="PTHR43685">
    <property type="entry name" value="GLYCOSYLTRANSFERASE"/>
    <property type="match status" value="1"/>
</dbReference>
<comment type="caution">
    <text evidence="3">The sequence shown here is derived from an EMBL/GenBank/DDBJ whole genome shotgun (WGS) entry which is preliminary data.</text>
</comment>
<proteinExistence type="predicted"/>
<dbReference type="RefSeq" id="WP_151691561.1">
    <property type="nucleotide sequence ID" value="NZ_BMGX01000002.1"/>
</dbReference>
<evidence type="ECO:0000259" key="2">
    <source>
        <dbReference type="Pfam" id="PF00535"/>
    </source>
</evidence>
<organism evidence="3 4">
    <name type="scientific">Phaeocystidibacter marisrubri</name>
    <dbReference type="NCBI Taxonomy" id="1577780"/>
    <lineage>
        <taxon>Bacteria</taxon>
        <taxon>Pseudomonadati</taxon>
        <taxon>Bacteroidota</taxon>
        <taxon>Flavobacteriia</taxon>
        <taxon>Flavobacteriales</taxon>
        <taxon>Phaeocystidibacteraceae</taxon>
        <taxon>Phaeocystidibacter</taxon>
    </lineage>
</organism>
<feature type="transmembrane region" description="Helical" evidence="1">
    <location>
        <begin position="342"/>
        <end position="362"/>
    </location>
</feature>
<reference evidence="3 4" key="1">
    <citation type="submission" date="2019-10" db="EMBL/GenBank/DDBJ databases">
        <title>Genome sequence of Phaeocystidibacter marisrubri JCM30614 (type strain).</title>
        <authorList>
            <person name="Bowman J.P."/>
        </authorList>
    </citation>
    <scope>NUCLEOTIDE SEQUENCE [LARGE SCALE GENOMIC DNA]</scope>
    <source>
        <strain evidence="3 4">JCM 30614</strain>
    </source>
</reference>
<feature type="transmembrane region" description="Helical" evidence="1">
    <location>
        <begin position="284"/>
        <end position="304"/>
    </location>
</feature>
<feature type="domain" description="Glycosyltransferase 2-like" evidence="2">
    <location>
        <begin position="47"/>
        <end position="186"/>
    </location>
</feature>
<dbReference type="InterPro" id="IPR029044">
    <property type="entry name" value="Nucleotide-diphossugar_trans"/>
</dbReference>
<dbReference type="Gene3D" id="3.90.550.10">
    <property type="entry name" value="Spore Coat Polysaccharide Biosynthesis Protein SpsA, Chain A"/>
    <property type="match status" value="1"/>
</dbReference>
<protein>
    <submittedName>
        <fullName evidence="3">Glycosyltransferase</fullName>
    </submittedName>
</protein>
<dbReference type="Pfam" id="PF00535">
    <property type="entry name" value="Glycos_transf_2"/>
    <property type="match status" value="1"/>
</dbReference>